<sequence length="275" mass="30949">MISVIIPTCHRNDDLAACLERLVPGRQSLSFDHYEVIVSDDGRDSTAESLIADRYPFAQWVKGPQRGPAANRNAGASCANGEWLVFVDDDCVPSSKWLGAYAANTEGSDILEGMTSAIGSQTRFDEECPINESGGALWSCNFAIRRNAFFALGGFNENFPAAAMEDVELNYRVNQMQIARTFISDAVVLHPWRREKDIAFRKQQAQSIAYYVGLHPELRRNYSLFAMVKGLLRYILRSMLPRFRRYRGKGAFRAIRSRIYLIVCTQFALNSGPKN</sequence>
<dbReference type="PANTHER" id="PTHR43685:SF3">
    <property type="entry name" value="SLR2126 PROTEIN"/>
    <property type="match status" value="1"/>
</dbReference>
<keyword evidence="2" id="KW-0808">Transferase</keyword>
<dbReference type="InterPro" id="IPR029044">
    <property type="entry name" value="Nucleotide-diphossugar_trans"/>
</dbReference>
<proteinExistence type="predicted"/>
<dbReference type="GO" id="GO:0016757">
    <property type="term" value="F:glycosyltransferase activity"/>
    <property type="evidence" value="ECO:0007669"/>
    <property type="project" value="UniProtKB-KW"/>
</dbReference>
<dbReference type="PANTHER" id="PTHR43685">
    <property type="entry name" value="GLYCOSYLTRANSFERASE"/>
    <property type="match status" value="1"/>
</dbReference>
<dbReference type="InterPro" id="IPR001173">
    <property type="entry name" value="Glyco_trans_2-like"/>
</dbReference>
<dbReference type="EC" id="2.4.1.293" evidence="2"/>
<comment type="caution">
    <text evidence="2">The sequence shown here is derived from an EMBL/GenBank/DDBJ whole genome shotgun (WGS) entry which is preliminary data.</text>
</comment>
<evidence type="ECO:0000259" key="1">
    <source>
        <dbReference type="Pfam" id="PF00535"/>
    </source>
</evidence>
<dbReference type="Pfam" id="PF00535">
    <property type="entry name" value="Glycos_transf_2"/>
    <property type="match status" value="1"/>
</dbReference>
<dbReference type="AlphaFoldDB" id="A0A5C6FHR3"/>
<organism evidence="2 3">
    <name type="scientific">Crateriforma conspicua</name>
    <dbReference type="NCBI Taxonomy" id="2527996"/>
    <lineage>
        <taxon>Bacteria</taxon>
        <taxon>Pseudomonadati</taxon>
        <taxon>Planctomycetota</taxon>
        <taxon>Planctomycetia</taxon>
        <taxon>Planctomycetales</taxon>
        <taxon>Planctomycetaceae</taxon>
        <taxon>Crateriforma</taxon>
    </lineage>
</organism>
<dbReference type="Proteomes" id="UP000316476">
    <property type="component" value="Unassembled WGS sequence"/>
</dbReference>
<accession>A0A5C6FHR3</accession>
<dbReference type="EMBL" id="SJPZ01000006">
    <property type="protein sequence ID" value="TWU59566.1"/>
    <property type="molecule type" value="Genomic_DNA"/>
</dbReference>
<feature type="domain" description="Glycosyltransferase 2-like" evidence="1">
    <location>
        <begin position="3"/>
        <end position="100"/>
    </location>
</feature>
<gene>
    <name evidence="2" type="primary">pglI_2</name>
    <name evidence="2" type="ORF">V7x_55570</name>
</gene>
<protein>
    <submittedName>
        <fullName evidence="2">GalNAc(5)-diNAcBac-PP-undecaprenol beta-1,3-glucosyltransferase</fullName>
        <ecNumber evidence="2">2.4.1.293</ecNumber>
    </submittedName>
</protein>
<dbReference type="Gene3D" id="3.90.550.10">
    <property type="entry name" value="Spore Coat Polysaccharide Biosynthesis Protein SpsA, Chain A"/>
    <property type="match status" value="1"/>
</dbReference>
<evidence type="ECO:0000313" key="3">
    <source>
        <dbReference type="Proteomes" id="UP000316476"/>
    </source>
</evidence>
<dbReference type="InterPro" id="IPR050834">
    <property type="entry name" value="Glycosyltransf_2"/>
</dbReference>
<reference evidence="2 3" key="1">
    <citation type="submission" date="2019-02" db="EMBL/GenBank/DDBJ databases">
        <title>Deep-cultivation of Planctomycetes and their phenomic and genomic characterization uncovers novel biology.</title>
        <authorList>
            <person name="Wiegand S."/>
            <person name="Jogler M."/>
            <person name="Boedeker C."/>
            <person name="Pinto D."/>
            <person name="Vollmers J."/>
            <person name="Rivas-Marin E."/>
            <person name="Kohn T."/>
            <person name="Peeters S.H."/>
            <person name="Heuer A."/>
            <person name="Rast P."/>
            <person name="Oberbeckmann S."/>
            <person name="Bunk B."/>
            <person name="Jeske O."/>
            <person name="Meyerdierks A."/>
            <person name="Storesund J.E."/>
            <person name="Kallscheuer N."/>
            <person name="Luecker S."/>
            <person name="Lage O.M."/>
            <person name="Pohl T."/>
            <person name="Merkel B.J."/>
            <person name="Hornburger P."/>
            <person name="Mueller R.-W."/>
            <person name="Bruemmer F."/>
            <person name="Labrenz M."/>
            <person name="Spormann A.M."/>
            <person name="Op Den Camp H."/>
            <person name="Overmann J."/>
            <person name="Amann R."/>
            <person name="Jetten M.S.M."/>
            <person name="Mascher T."/>
            <person name="Medema M.H."/>
            <person name="Devos D.P."/>
            <person name="Kaster A.-K."/>
            <person name="Ovreas L."/>
            <person name="Rohde M."/>
            <person name="Galperin M.Y."/>
            <person name="Jogler C."/>
        </authorList>
    </citation>
    <scope>NUCLEOTIDE SEQUENCE [LARGE SCALE GENOMIC DNA]</scope>
    <source>
        <strain evidence="2 3">V7</strain>
    </source>
</reference>
<dbReference type="SUPFAM" id="SSF53448">
    <property type="entry name" value="Nucleotide-diphospho-sugar transferases"/>
    <property type="match status" value="1"/>
</dbReference>
<name>A0A5C6FHR3_9PLAN</name>
<evidence type="ECO:0000313" key="2">
    <source>
        <dbReference type="EMBL" id="TWU59566.1"/>
    </source>
</evidence>
<keyword evidence="2" id="KW-0328">Glycosyltransferase</keyword>